<dbReference type="Pfam" id="PF05485">
    <property type="entry name" value="THAP"/>
    <property type="match status" value="1"/>
</dbReference>
<feature type="domain" description="THAP-type" evidence="6">
    <location>
        <begin position="1"/>
        <end position="68"/>
    </location>
</feature>
<dbReference type="PROSITE" id="PS50950">
    <property type="entry name" value="ZF_THAP"/>
    <property type="match status" value="1"/>
</dbReference>
<dbReference type="AlphaFoldDB" id="A0ABD1E2W7"/>
<keyword evidence="4 5" id="KW-0238">DNA-binding</keyword>
<evidence type="ECO:0000313" key="7">
    <source>
        <dbReference type="EMBL" id="KAL1489021.1"/>
    </source>
</evidence>
<dbReference type="PANTHER" id="PTHR47326">
    <property type="entry name" value="TRANSPOSABLE ELEMENT TC3 TRANSPOSASE-LIKE PROTEIN"/>
    <property type="match status" value="1"/>
</dbReference>
<organism evidence="7 8">
    <name type="scientific">Hypothenemus hampei</name>
    <name type="common">Coffee berry borer</name>
    <dbReference type="NCBI Taxonomy" id="57062"/>
    <lineage>
        <taxon>Eukaryota</taxon>
        <taxon>Metazoa</taxon>
        <taxon>Ecdysozoa</taxon>
        <taxon>Arthropoda</taxon>
        <taxon>Hexapoda</taxon>
        <taxon>Insecta</taxon>
        <taxon>Pterygota</taxon>
        <taxon>Neoptera</taxon>
        <taxon>Endopterygota</taxon>
        <taxon>Coleoptera</taxon>
        <taxon>Polyphaga</taxon>
        <taxon>Cucujiformia</taxon>
        <taxon>Curculionidae</taxon>
        <taxon>Scolytinae</taxon>
        <taxon>Hypothenemus</taxon>
    </lineage>
</organism>
<dbReference type="Proteomes" id="UP001566132">
    <property type="component" value="Unassembled WGS sequence"/>
</dbReference>
<keyword evidence="3" id="KW-0862">Zinc</keyword>
<evidence type="ECO:0000256" key="4">
    <source>
        <dbReference type="ARBA" id="ARBA00023125"/>
    </source>
</evidence>
<dbReference type="PANTHER" id="PTHR47326:SF1">
    <property type="entry name" value="HTH PSQ-TYPE DOMAIN-CONTAINING PROTEIN"/>
    <property type="match status" value="1"/>
</dbReference>
<dbReference type="GO" id="GO:0008270">
    <property type="term" value="F:zinc ion binding"/>
    <property type="evidence" value="ECO:0007669"/>
    <property type="project" value="UniProtKB-KW"/>
</dbReference>
<sequence>MRNELKLPRDESRFSKWKSLFPPTSKINQHDADYCYGHFRLCNLHFENQKFSSLQKNRLKRNSIPKIDLLEQLELQETNGDADRLRMAFSNEEMTDMVKILGFCEDNLADCVGVYAVRFPNRRQPDRRTFARVERSLRETGKFAPKSFDRSRPPIEAALEEQILNRVAENPTISTRRLALEFEVLIVNED</sequence>
<reference evidence="7 8" key="1">
    <citation type="submission" date="2024-05" db="EMBL/GenBank/DDBJ databases">
        <title>Genetic variation in Jamaican populations of the coffee berry borer (Hypothenemus hampei).</title>
        <authorList>
            <person name="Errbii M."/>
            <person name="Myrie A."/>
        </authorList>
    </citation>
    <scope>NUCLEOTIDE SEQUENCE [LARGE SCALE GENOMIC DNA]</scope>
    <source>
        <strain evidence="7">JA-Hopewell-2020-01-JO</strain>
        <tissue evidence="7">Whole body</tissue>
    </source>
</reference>
<dbReference type="InterPro" id="IPR032135">
    <property type="entry name" value="DUF4817"/>
</dbReference>
<name>A0ABD1E2W7_HYPHA</name>
<accession>A0ABD1E2W7</accession>
<dbReference type="InterPro" id="IPR006612">
    <property type="entry name" value="THAP_Znf"/>
</dbReference>
<evidence type="ECO:0000256" key="3">
    <source>
        <dbReference type="ARBA" id="ARBA00022833"/>
    </source>
</evidence>
<evidence type="ECO:0000313" key="8">
    <source>
        <dbReference type="Proteomes" id="UP001566132"/>
    </source>
</evidence>
<evidence type="ECO:0000256" key="2">
    <source>
        <dbReference type="ARBA" id="ARBA00022771"/>
    </source>
</evidence>
<keyword evidence="8" id="KW-1185">Reference proteome</keyword>
<protein>
    <recommendedName>
        <fullName evidence="6">THAP-type domain-containing protein</fullName>
    </recommendedName>
</protein>
<evidence type="ECO:0000256" key="1">
    <source>
        <dbReference type="ARBA" id="ARBA00022723"/>
    </source>
</evidence>
<evidence type="ECO:0000256" key="5">
    <source>
        <dbReference type="PROSITE-ProRule" id="PRU00309"/>
    </source>
</evidence>
<gene>
    <name evidence="7" type="ORF">ABEB36_013966</name>
</gene>
<dbReference type="GO" id="GO:0003677">
    <property type="term" value="F:DNA binding"/>
    <property type="evidence" value="ECO:0007669"/>
    <property type="project" value="UniProtKB-UniRule"/>
</dbReference>
<proteinExistence type="predicted"/>
<keyword evidence="1" id="KW-0479">Metal-binding</keyword>
<keyword evidence="2 5" id="KW-0863">Zinc-finger</keyword>
<dbReference type="EMBL" id="JBDJPC010000012">
    <property type="protein sequence ID" value="KAL1489021.1"/>
    <property type="molecule type" value="Genomic_DNA"/>
</dbReference>
<evidence type="ECO:0000259" key="6">
    <source>
        <dbReference type="PROSITE" id="PS50950"/>
    </source>
</evidence>
<comment type="caution">
    <text evidence="7">The sequence shown here is derived from an EMBL/GenBank/DDBJ whole genome shotgun (WGS) entry which is preliminary data.</text>
</comment>
<dbReference type="Pfam" id="PF16087">
    <property type="entry name" value="DUF4817"/>
    <property type="match status" value="1"/>
</dbReference>